<keyword evidence="7" id="KW-0012">Acyltransferase</keyword>
<protein>
    <recommendedName>
        <fullName evidence="16">Diacylglycerol O-acyltransferase</fullName>
    </recommendedName>
</protein>
<evidence type="ECO:0000256" key="4">
    <source>
        <dbReference type="ARBA" id="ARBA00005189"/>
    </source>
</evidence>
<comment type="caution">
    <text evidence="14">The sequence shown here is derived from an EMBL/GenBank/DDBJ whole genome shotgun (WGS) entry which is preliminary data.</text>
</comment>
<evidence type="ECO:0000256" key="8">
    <source>
        <dbReference type="ARBA" id="ARBA00024360"/>
    </source>
</evidence>
<dbReference type="InterPro" id="IPR004255">
    <property type="entry name" value="O-acyltransferase_WSD1_N"/>
</dbReference>
<keyword evidence="6" id="KW-0256">Endoplasmic reticulum</keyword>
<evidence type="ECO:0000256" key="7">
    <source>
        <dbReference type="ARBA" id="ARBA00023315"/>
    </source>
</evidence>
<dbReference type="Proteomes" id="UP000593564">
    <property type="component" value="Unassembled WGS sequence"/>
</dbReference>
<dbReference type="Pfam" id="PF06974">
    <property type="entry name" value="WS_DGAT_C"/>
    <property type="match status" value="2"/>
</dbReference>
<feature type="domain" description="O-acyltransferase WSD1-like N-terminal" evidence="12">
    <location>
        <begin position="591"/>
        <end position="789"/>
    </location>
</feature>
<evidence type="ECO:0000256" key="11">
    <source>
        <dbReference type="SAM" id="MobiDB-lite"/>
    </source>
</evidence>
<reference evidence="14 15" key="2">
    <citation type="submission" date="2020-07" db="EMBL/GenBank/DDBJ databases">
        <title>Genome assembly of wild tea tree DASZ reveals pedigree and selection history of tea varieties.</title>
        <authorList>
            <person name="Zhang W."/>
        </authorList>
    </citation>
    <scope>NUCLEOTIDE SEQUENCE [LARGE SCALE GENOMIC DNA]</scope>
    <source>
        <strain evidence="15">cv. G240</strain>
        <tissue evidence="14">Leaf</tissue>
    </source>
</reference>
<dbReference type="AlphaFoldDB" id="A0A7J7H952"/>
<dbReference type="Pfam" id="PF03007">
    <property type="entry name" value="WS_DGAT_cat"/>
    <property type="match status" value="2"/>
</dbReference>
<evidence type="ECO:0000256" key="9">
    <source>
        <dbReference type="ARBA" id="ARBA00047604"/>
    </source>
</evidence>
<accession>A0A7J7H952</accession>
<comment type="pathway">
    <text evidence="4">Lipid metabolism.</text>
</comment>
<feature type="compositionally biased region" description="Basic and acidic residues" evidence="11">
    <location>
        <begin position="1"/>
        <end position="11"/>
    </location>
</feature>
<proteinExistence type="inferred from homology"/>
<keyword evidence="5" id="KW-0808">Transferase</keyword>
<evidence type="ECO:0000256" key="10">
    <source>
        <dbReference type="ARBA" id="ARBA00048109"/>
    </source>
</evidence>
<dbReference type="UniPathway" id="UPA00282"/>
<comment type="pathway">
    <text evidence="3">Glycerolipid metabolism; triacylglycerol biosynthesis.</text>
</comment>
<dbReference type="InterPro" id="IPR045034">
    <property type="entry name" value="O-acyltransferase_WSD1-like"/>
</dbReference>
<dbReference type="GO" id="GO:0005886">
    <property type="term" value="C:plasma membrane"/>
    <property type="evidence" value="ECO:0007669"/>
    <property type="project" value="UniProtKB-SubCell"/>
</dbReference>
<comment type="similarity">
    <text evidence="8">In the N-terminal section; belongs to the long-chain O-acyltransferase family.</text>
</comment>
<evidence type="ECO:0000256" key="6">
    <source>
        <dbReference type="ARBA" id="ARBA00022824"/>
    </source>
</evidence>
<reference evidence="15" key="1">
    <citation type="journal article" date="2020" name="Nat. Commun.">
        <title>Genome assembly of wild tea tree DASZ reveals pedigree and selection history of tea varieties.</title>
        <authorList>
            <person name="Zhang W."/>
            <person name="Zhang Y."/>
            <person name="Qiu H."/>
            <person name="Guo Y."/>
            <person name="Wan H."/>
            <person name="Zhang X."/>
            <person name="Scossa F."/>
            <person name="Alseekh S."/>
            <person name="Zhang Q."/>
            <person name="Wang P."/>
            <person name="Xu L."/>
            <person name="Schmidt M.H."/>
            <person name="Jia X."/>
            <person name="Li D."/>
            <person name="Zhu A."/>
            <person name="Guo F."/>
            <person name="Chen W."/>
            <person name="Ni D."/>
            <person name="Usadel B."/>
            <person name="Fernie A.R."/>
            <person name="Wen W."/>
        </authorList>
    </citation>
    <scope>NUCLEOTIDE SEQUENCE [LARGE SCALE GENOMIC DNA]</scope>
    <source>
        <strain evidence="15">cv. G240</strain>
    </source>
</reference>
<evidence type="ECO:0000259" key="13">
    <source>
        <dbReference type="Pfam" id="PF06974"/>
    </source>
</evidence>
<evidence type="ECO:0000256" key="2">
    <source>
        <dbReference type="ARBA" id="ARBA00004586"/>
    </source>
</evidence>
<dbReference type="PANTHER" id="PTHR31650">
    <property type="entry name" value="O-ACYLTRANSFERASE (WSD1-LIKE) FAMILY PROTEIN"/>
    <property type="match status" value="1"/>
</dbReference>
<dbReference type="GO" id="GO:0004144">
    <property type="term" value="F:diacylglycerol O-acyltransferase activity"/>
    <property type="evidence" value="ECO:0007669"/>
    <property type="project" value="UniProtKB-EC"/>
</dbReference>
<dbReference type="GO" id="GO:0047196">
    <property type="term" value="F:long-chain-alcohol O-fatty-acyltransferase activity"/>
    <property type="evidence" value="ECO:0007669"/>
    <property type="project" value="UniProtKB-EC"/>
</dbReference>
<evidence type="ECO:0008006" key="16">
    <source>
        <dbReference type="Google" id="ProtNLM"/>
    </source>
</evidence>
<sequence>MAMELMKKKEEEEVGEEPVSPTGQYFNSSVLSVSVLSVLEFQVPIDDSPTVSLLNDVFLPINPRFSSVMVLDKNGVKQWKRVKVNLKDHINIPIFPPPTGDSGELYDEQFDNYLTKIAMEELPQSRPLWEIHLIKYPTRNAAGHVVFKLHHAMGDGFSMMGALLSCLQRADDPSLPLTFPKVRMNVNGGNEGVMKSVPRILTGFCNTILDFGWSLLKSSFVEDDRSPIRSGDDGVEFRPVTITTITFSLDQIRQIKSNLQVISVREKMIEKERGERKINDVITGIIFLGTRLYMKETGHENELNKSNSKCTALVLLNTRNVSGYTSVEEMIKPNITDTKWGNQFGFLHVSVPELGPSDSSNPINFVFKAQQVILRKRNSAAVFLTGKLLDTSRKYRGPEATARYIHSTLKNSSMTVSNMIGPIEQMALANDPCSGIYFMVVGVPQSLTITMVSYMGNLRVAVGTEKGYIDSKKYKSCIQNAFHMMFKAAVNETFVLVDEAKIALGVESTPSDTRMAMELMRKKEEEEVGEEPVSPTGQYFNSSVLSVSVLSVLEFQVPIDDSPTVSLLNDVFLPINPRFASVMVLDKNGVKQWKRVKVNLKDHINIPIFPPPTGDSGELYDEQFDNYLTKIAMEELPQSRPLWEIHLIKYPTRNAAGHVVFKLHHAMGDGFSMMGALLSCLQRADDPSLPLTFPKVRMNVNGREEEDEKKNKEGVMKSVPRILTGFCNTILDFGWSLLKSSFVEDDRSPIRSGDDGVEFRPVTITTITFSLDQIKQIKSNLQVTVNDVITGIIFLGTRLYMKETGHENELNKSNSKCTALVLLNTRNVSGYTSVEEMIKPNITDTKWGNQFGFLHVSVPELGPSDSSNPINFVFKAQQVILRKRNSAAVFLTGKLLDTSRKYRGPEATARYIHSTLKNSSMTVSNMIGPIEQMALANDPCSGIYFMVVGVPQSLTITMVSYMGNLRVAVGTEKGYIDSKKYKSCIQNAFHMMFKAAVKSASQPPNYL</sequence>
<feature type="domain" description="O-acyltransferase WSD1 C-terminal" evidence="13">
    <location>
        <begin position="847"/>
        <end position="992"/>
    </location>
</feature>
<feature type="domain" description="O-acyltransferase WSD1 C-terminal" evidence="13">
    <location>
        <begin position="340"/>
        <end position="485"/>
    </location>
</feature>
<feature type="region of interest" description="Disordered" evidence="11">
    <location>
        <begin position="1"/>
        <end position="20"/>
    </location>
</feature>
<evidence type="ECO:0000256" key="5">
    <source>
        <dbReference type="ARBA" id="ARBA00022679"/>
    </source>
</evidence>
<comment type="subcellular location">
    <subcellularLocation>
        <location evidence="1">Cell membrane</location>
        <topology evidence="1">Single-pass membrane protein</topology>
    </subcellularLocation>
    <subcellularLocation>
        <location evidence="2">Endoplasmic reticulum membrane</location>
    </subcellularLocation>
</comment>
<evidence type="ECO:0000256" key="1">
    <source>
        <dbReference type="ARBA" id="ARBA00004162"/>
    </source>
</evidence>
<dbReference type="PANTHER" id="PTHR31650:SF34">
    <property type="entry name" value="O-ACYLTRANSFERASE WSD1-LIKE ISOFORM X1"/>
    <property type="match status" value="1"/>
</dbReference>
<feature type="domain" description="O-acyltransferase WSD1-like N-terminal" evidence="12">
    <location>
        <begin position="77"/>
        <end position="181"/>
    </location>
</feature>
<name>A0A7J7H952_CAMSI</name>
<evidence type="ECO:0000313" key="14">
    <source>
        <dbReference type="EMBL" id="KAF5948308.1"/>
    </source>
</evidence>
<gene>
    <name evidence="14" type="ORF">HYC85_014265</name>
</gene>
<organism evidence="14 15">
    <name type="scientific">Camellia sinensis</name>
    <name type="common">Tea plant</name>
    <name type="synonym">Thea sinensis</name>
    <dbReference type="NCBI Taxonomy" id="4442"/>
    <lineage>
        <taxon>Eukaryota</taxon>
        <taxon>Viridiplantae</taxon>
        <taxon>Streptophyta</taxon>
        <taxon>Embryophyta</taxon>
        <taxon>Tracheophyta</taxon>
        <taxon>Spermatophyta</taxon>
        <taxon>Magnoliopsida</taxon>
        <taxon>eudicotyledons</taxon>
        <taxon>Gunneridae</taxon>
        <taxon>Pentapetalae</taxon>
        <taxon>asterids</taxon>
        <taxon>Ericales</taxon>
        <taxon>Theaceae</taxon>
        <taxon>Camellia</taxon>
    </lineage>
</organism>
<dbReference type="GO" id="GO:0005789">
    <property type="term" value="C:endoplasmic reticulum membrane"/>
    <property type="evidence" value="ECO:0007669"/>
    <property type="project" value="UniProtKB-SubCell"/>
</dbReference>
<evidence type="ECO:0000259" key="12">
    <source>
        <dbReference type="Pfam" id="PF03007"/>
    </source>
</evidence>
<comment type="catalytic activity">
    <reaction evidence="10">
        <text>an acyl-CoA + a 1,2-diacyl-sn-glycerol = a triacyl-sn-glycerol + CoA</text>
        <dbReference type="Rhea" id="RHEA:10868"/>
        <dbReference type="ChEBI" id="CHEBI:17815"/>
        <dbReference type="ChEBI" id="CHEBI:57287"/>
        <dbReference type="ChEBI" id="CHEBI:58342"/>
        <dbReference type="ChEBI" id="CHEBI:64615"/>
        <dbReference type="EC" id="2.3.1.20"/>
    </reaction>
</comment>
<evidence type="ECO:0000313" key="15">
    <source>
        <dbReference type="Proteomes" id="UP000593564"/>
    </source>
</evidence>
<dbReference type="InterPro" id="IPR009721">
    <property type="entry name" value="O-acyltransferase_WSD1_C"/>
</dbReference>
<evidence type="ECO:0000256" key="3">
    <source>
        <dbReference type="ARBA" id="ARBA00004771"/>
    </source>
</evidence>
<dbReference type="GO" id="GO:0019432">
    <property type="term" value="P:triglyceride biosynthetic process"/>
    <property type="evidence" value="ECO:0007669"/>
    <property type="project" value="UniProtKB-UniPathway"/>
</dbReference>
<dbReference type="EMBL" id="JACBKZ010000006">
    <property type="protein sequence ID" value="KAF5948308.1"/>
    <property type="molecule type" value="Genomic_DNA"/>
</dbReference>
<keyword evidence="15" id="KW-1185">Reference proteome</keyword>
<comment type="catalytic activity">
    <reaction evidence="9">
        <text>a long chain fatty alcohol + a fatty acyl-CoA = a long-chain alcohol wax ester + CoA</text>
        <dbReference type="Rhea" id="RHEA:38443"/>
        <dbReference type="ChEBI" id="CHEBI:17135"/>
        <dbReference type="ChEBI" id="CHEBI:57287"/>
        <dbReference type="ChEBI" id="CHEBI:77636"/>
        <dbReference type="ChEBI" id="CHEBI:235323"/>
        <dbReference type="EC" id="2.3.1.75"/>
    </reaction>
</comment>